<dbReference type="InterPro" id="IPR035472">
    <property type="entry name" value="RpiR-like_SIS"/>
</dbReference>
<dbReference type="InterPro" id="IPR009057">
    <property type="entry name" value="Homeodomain-like_sf"/>
</dbReference>
<dbReference type="GO" id="GO:0003700">
    <property type="term" value="F:DNA-binding transcription factor activity"/>
    <property type="evidence" value="ECO:0007669"/>
    <property type="project" value="InterPro"/>
</dbReference>
<dbReference type="InterPro" id="IPR036388">
    <property type="entry name" value="WH-like_DNA-bd_sf"/>
</dbReference>
<proteinExistence type="predicted"/>
<comment type="caution">
    <text evidence="6">The sequence shown here is derived from an EMBL/GenBank/DDBJ whole genome shotgun (WGS) entry which is preliminary data.</text>
</comment>
<evidence type="ECO:0000313" key="6">
    <source>
        <dbReference type="EMBL" id="HIX53153.1"/>
    </source>
</evidence>
<dbReference type="SUPFAM" id="SSF53697">
    <property type="entry name" value="SIS domain"/>
    <property type="match status" value="1"/>
</dbReference>
<dbReference type="InterPro" id="IPR000281">
    <property type="entry name" value="HTH_RpiR"/>
</dbReference>
<dbReference type="InterPro" id="IPR001347">
    <property type="entry name" value="SIS_dom"/>
</dbReference>
<evidence type="ECO:0000256" key="2">
    <source>
        <dbReference type="ARBA" id="ARBA00023125"/>
    </source>
</evidence>
<dbReference type="SUPFAM" id="SSF46689">
    <property type="entry name" value="Homeodomain-like"/>
    <property type="match status" value="1"/>
</dbReference>
<dbReference type="Pfam" id="PF01380">
    <property type="entry name" value="SIS"/>
    <property type="match status" value="1"/>
</dbReference>
<name>A0A9D2AX49_9FIRM</name>
<evidence type="ECO:0000259" key="5">
    <source>
        <dbReference type="PROSITE" id="PS51464"/>
    </source>
</evidence>
<dbReference type="PANTHER" id="PTHR30514">
    <property type="entry name" value="GLUCOKINASE"/>
    <property type="match status" value="1"/>
</dbReference>
<feature type="domain" description="HTH rpiR-type" evidence="4">
    <location>
        <begin position="1"/>
        <end position="76"/>
    </location>
</feature>
<reference evidence="6" key="1">
    <citation type="journal article" date="2021" name="PeerJ">
        <title>Extensive microbial diversity within the chicken gut microbiome revealed by metagenomics and culture.</title>
        <authorList>
            <person name="Gilroy R."/>
            <person name="Ravi A."/>
            <person name="Getino M."/>
            <person name="Pursley I."/>
            <person name="Horton D.L."/>
            <person name="Alikhan N.F."/>
            <person name="Baker D."/>
            <person name="Gharbi K."/>
            <person name="Hall N."/>
            <person name="Watson M."/>
            <person name="Adriaenssens E.M."/>
            <person name="Foster-Nyarko E."/>
            <person name="Jarju S."/>
            <person name="Secka A."/>
            <person name="Antonio M."/>
            <person name="Oren A."/>
            <person name="Chaudhuri R.R."/>
            <person name="La Ragione R."/>
            <person name="Hildebrand F."/>
            <person name="Pallen M.J."/>
        </authorList>
    </citation>
    <scope>NUCLEOTIDE SEQUENCE</scope>
    <source>
        <strain evidence="6">ChiGjej4B4-12881</strain>
    </source>
</reference>
<evidence type="ECO:0000256" key="1">
    <source>
        <dbReference type="ARBA" id="ARBA00023015"/>
    </source>
</evidence>
<dbReference type="GO" id="GO:1901135">
    <property type="term" value="P:carbohydrate derivative metabolic process"/>
    <property type="evidence" value="ECO:0007669"/>
    <property type="project" value="InterPro"/>
</dbReference>
<evidence type="ECO:0000256" key="3">
    <source>
        <dbReference type="ARBA" id="ARBA00023163"/>
    </source>
</evidence>
<sequence>MLIQDRLKDKDGFSEAEKSIAAYFLSRQLSLEGESVRHVASSTFTSPATVMRFCQRLGFEGYADFREAYLKENSYLSSHFQDINANRPFLEKDSPMAVAGKLSALYSETVQDTLALLSSKELEAAVKLLDKAQNIYIASGGVYSDLASAFRENMSKIGKTVIISPSNGVYYEACYRNADSCFILISYSGETPRIVSAAKRLSRKNVPTISITSFGSNTLASVCSCCLHISTRQKLISNLGNFSINLSVLYLLDVLYAGCFRLHYRENEAMKLRFTRETEHRVSDNPILREEP</sequence>
<organism evidence="6 7">
    <name type="scientific">Candidatus Lachnoclostridium stercoripullorum</name>
    <dbReference type="NCBI Taxonomy" id="2838635"/>
    <lineage>
        <taxon>Bacteria</taxon>
        <taxon>Bacillati</taxon>
        <taxon>Bacillota</taxon>
        <taxon>Clostridia</taxon>
        <taxon>Lachnospirales</taxon>
        <taxon>Lachnospiraceae</taxon>
    </lineage>
</organism>
<dbReference type="PROSITE" id="PS51071">
    <property type="entry name" value="HTH_RPIR"/>
    <property type="match status" value="1"/>
</dbReference>
<dbReference type="AlphaFoldDB" id="A0A9D2AX49"/>
<protein>
    <submittedName>
        <fullName evidence="6">MurR/RpiR family transcriptional regulator</fullName>
    </submittedName>
</protein>
<accession>A0A9D2AX49</accession>
<dbReference type="Pfam" id="PF01418">
    <property type="entry name" value="HTH_6"/>
    <property type="match status" value="1"/>
</dbReference>
<feature type="domain" description="SIS" evidence="5">
    <location>
        <begin position="125"/>
        <end position="257"/>
    </location>
</feature>
<dbReference type="CDD" id="cd05013">
    <property type="entry name" value="SIS_RpiR"/>
    <property type="match status" value="1"/>
</dbReference>
<evidence type="ECO:0000313" key="7">
    <source>
        <dbReference type="Proteomes" id="UP000886780"/>
    </source>
</evidence>
<dbReference type="GO" id="GO:0003677">
    <property type="term" value="F:DNA binding"/>
    <property type="evidence" value="ECO:0007669"/>
    <property type="project" value="UniProtKB-KW"/>
</dbReference>
<dbReference type="PROSITE" id="PS51464">
    <property type="entry name" value="SIS"/>
    <property type="match status" value="1"/>
</dbReference>
<gene>
    <name evidence="6" type="ORF">IAA28_10165</name>
</gene>
<keyword evidence="3" id="KW-0804">Transcription</keyword>
<dbReference type="Proteomes" id="UP000886780">
    <property type="component" value="Unassembled WGS sequence"/>
</dbReference>
<keyword evidence="1" id="KW-0805">Transcription regulation</keyword>
<dbReference type="InterPro" id="IPR046348">
    <property type="entry name" value="SIS_dom_sf"/>
</dbReference>
<evidence type="ECO:0000259" key="4">
    <source>
        <dbReference type="PROSITE" id="PS51071"/>
    </source>
</evidence>
<dbReference type="EMBL" id="DXEU01000183">
    <property type="protein sequence ID" value="HIX53153.1"/>
    <property type="molecule type" value="Genomic_DNA"/>
</dbReference>
<reference evidence="6" key="2">
    <citation type="submission" date="2021-04" db="EMBL/GenBank/DDBJ databases">
        <authorList>
            <person name="Gilroy R."/>
        </authorList>
    </citation>
    <scope>NUCLEOTIDE SEQUENCE</scope>
    <source>
        <strain evidence="6">ChiGjej4B4-12881</strain>
    </source>
</reference>
<dbReference type="GO" id="GO:0097367">
    <property type="term" value="F:carbohydrate derivative binding"/>
    <property type="evidence" value="ECO:0007669"/>
    <property type="project" value="InterPro"/>
</dbReference>
<keyword evidence="2" id="KW-0238">DNA-binding</keyword>
<dbReference type="InterPro" id="IPR047640">
    <property type="entry name" value="RpiR-like"/>
</dbReference>
<dbReference type="Gene3D" id="1.10.10.10">
    <property type="entry name" value="Winged helix-like DNA-binding domain superfamily/Winged helix DNA-binding domain"/>
    <property type="match status" value="1"/>
</dbReference>
<dbReference type="Gene3D" id="3.40.50.10490">
    <property type="entry name" value="Glucose-6-phosphate isomerase like protein, domain 1"/>
    <property type="match status" value="1"/>
</dbReference>
<dbReference type="PANTHER" id="PTHR30514:SF1">
    <property type="entry name" value="HTH-TYPE TRANSCRIPTIONAL REGULATOR HEXR-RELATED"/>
    <property type="match status" value="1"/>
</dbReference>